<gene>
    <name evidence="2" type="ORF">KL933_004084</name>
    <name evidence="3" type="ORF">KL946_004247</name>
</gene>
<feature type="region of interest" description="Disordered" evidence="1">
    <location>
        <begin position="592"/>
        <end position="683"/>
    </location>
</feature>
<organism evidence="2 5">
    <name type="scientific">Ogataea haglerorum</name>
    <dbReference type="NCBI Taxonomy" id="1937702"/>
    <lineage>
        <taxon>Eukaryota</taxon>
        <taxon>Fungi</taxon>
        <taxon>Dikarya</taxon>
        <taxon>Ascomycota</taxon>
        <taxon>Saccharomycotina</taxon>
        <taxon>Pichiomycetes</taxon>
        <taxon>Pichiales</taxon>
        <taxon>Pichiaceae</taxon>
        <taxon>Ogataea</taxon>
    </lineage>
</organism>
<evidence type="ECO:0000313" key="2">
    <source>
        <dbReference type="EMBL" id="KAG7725518.1"/>
    </source>
</evidence>
<dbReference type="PANTHER" id="PTHR47815">
    <property type="entry name" value="UNIVERSAL STRESS PROTEIN A FAMILY PROTEIN C25B2.10"/>
    <property type="match status" value="1"/>
</dbReference>
<comment type="caution">
    <text evidence="2">The sequence shown here is derived from an EMBL/GenBank/DDBJ whole genome shotgun (WGS) entry which is preliminary data.</text>
</comment>
<evidence type="ECO:0000313" key="3">
    <source>
        <dbReference type="EMBL" id="KAG7762895.1"/>
    </source>
</evidence>
<feature type="compositionally biased region" description="Polar residues" evidence="1">
    <location>
        <begin position="653"/>
        <end position="662"/>
    </location>
</feature>
<accession>A0AAN6D2N9</accession>
<evidence type="ECO:0008006" key="6">
    <source>
        <dbReference type="Google" id="ProtNLM"/>
    </source>
</evidence>
<dbReference type="Proteomes" id="UP000738402">
    <property type="component" value="Unassembled WGS sequence"/>
</dbReference>
<dbReference type="PANTHER" id="PTHR47815:SF1">
    <property type="entry name" value="UNIVERSAL STRESS PROTEIN A FAMILY PROTEIN C25B2.10"/>
    <property type="match status" value="1"/>
</dbReference>
<feature type="region of interest" description="Disordered" evidence="1">
    <location>
        <begin position="178"/>
        <end position="233"/>
    </location>
</feature>
<proteinExistence type="predicted"/>
<reference evidence="2 4" key="1">
    <citation type="journal article" date="2021" name="G3 (Bethesda)">
        <title>Genomic diversity, chromosomal rearrangements, and interspecies hybridization in the ogataea polymorpha species complex.</title>
        <authorList>
            <person name="Hanson S.J."/>
            <person name="Cinneide E.O."/>
            <person name="Salzberg L.I."/>
            <person name="Wolfe K.H."/>
            <person name="McGowan J."/>
            <person name="Fitzpatrick D.A."/>
            <person name="Matlin K."/>
        </authorList>
    </citation>
    <scope>NUCLEOTIDE SEQUENCE</scope>
    <source>
        <strain evidence="3">81-436-3</strain>
        <strain evidence="2">83-405-1</strain>
    </source>
</reference>
<dbReference type="SUPFAM" id="SSF52402">
    <property type="entry name" value="Adenine nucleotide alpha hydrolases-like"/>
    <property type="match status" value="1"/>
</dbReference>
<dbReference type="AlphaFoldDB" id="A0AAN6D2N9"/>
<evidence type="ECO:0000313" key="5">
    <source>
        <dbReference type="Proteomes" id="UP000738402"/>
    </source>
</evidence>
<name>A0AAN6D2N9_9ASCO</name>
<feature type="compositionally biased region" description="Polar residues" evidence="1">
    <location>
        <begin position="187"/>
        <end position="196"/>
    </location>
</feature>
<feature type="compositionally biased region" description="Low complexity" evidence="1">
    <location>
        <begin position="20"/>
        <end position="36"/>
    </location>
</feature>
<feature type="region of interest" description="Disordered" evidence="1">
    <location>
        <begin position="61"/>
        <end position="81"/>
    </location>
</feature>
<dbReference type="InterPro" id="IPR014729">
    <property type="entry name" value="Rossmann-like_a/b/a_fold"/>
</dbReference>
<evidence type="ECO:0000256" key="1">
    <source>
        <dbReference type="SAM" id="MobiDB-lite"/>
    </source>
</evidence>
<sequence length="683" mass="76251">MSHLQSSRHNSARSAGLSMGSSGTTLSPTTTVGPTPYSGDVLMHTISAGDEDRKPEASHLYPLSRSKTHQGSGTYEDQADTTRTVPAYKTVHLDNVIDEFKPLGAKTVLHMEKKPQLAKNNSSVPLRTTANYKRRVSFDTVNIQVADNDDYFGDDDSDDVGLVQGRDRWSRREQLLNSSGWDGFKSNEPSAGSSYLASRGRSPHRDSSPHQGMRANSCERSLSPSHPFDRRMGSVSPIRNISIAGALTSRQYPTSPIITHDACTLTKKHKDFDKLYLRQLGSKRPLLPDRSIMCYISGRKHTWVALDWCCNRLLEDGDSMVVTAAINPRSRSLFARRLSCSSNQSRVASEEYIRNSPEYAKVVTENIMKYIMAILNPNKVLKITIELAVGGTKDVLKDMYSLYQPSLVVVAAKPTKAASTRSWVTSRVTDRLVKNFHVPVVIVPSLNMDLFEKKLFAVLNKRMDELHHNYDDPNFVADLDDVGSYKLSDQESAITAQKEMKEQNTDSPAGELRRLQRLTNMKIYHELSDILKRPDDENKYKDWLKVVSAAAYHYGVNLAESAKNGGESAKLVRTLTGAPDPTYGRARSMLLDTDPVTTPKSPQGPKIPAIQIDSSGDYSRPRHQTSLKFDISHPKYYSQDSSGSLKMDPLRPTVSTPQLQPQKSSDSGEKEKKGFFRSLFRKK</sequence>
<feature type="compositionally biased region" description="Polar residues" evidence="1">
    <location>
        <begin position="1"/>
        <end position="13"/>
    </location>
</feature>
<dbReference type="Proteomes" id="UP000697297">
    <property type="component" value="Unassembled WGS sequence"/>
</dbReference>
<keyword evidence="4" id="KW-1185">Reference proteome</keyword>
<evidence type="ECO:0000313" key="4">
    <source>
        <dbReference type="Proteomes" id="UP000697297"/>
    </source>
</evidence>
<dbReference type="EMBL" id="JAHLUN010000012">
    <property type="protein sequence ID" value="KAG7762895.1"/>
    <property type="molecule type" value="Genomic_DNA"/>
</dbReference>
<dbReference type="EMBL" id="JAHLUH010000012">
    <property type="protein sequence ID" value="KAG7725518.1"/>
    <property type="molecule type" value="Genomic_DNA"/>
</dbReference>
<dbReference type="Gene3D" id="3.40.50.620">
    <property type="entry name" value="HUPs"/>
    <property type="match status" value="1"/>
</dbReference>
<protein>
    <recommendedName>
        <fullName evidence="6">UspA domain-containing protein</fullName>
    </recommendedName>
</protein>
<feature type="region of interest" description="Disordered" evidence="1">
    <location>
        <begin position="1"/>
        <end position="42"/>
    </location>
</feature>